<dbReference type="SUPFAM" id="SSF56672">
    <property type="entry name" value="DNA/RNA polymerases"/>
    <property type="match status" value="1"/>
</dbReference>
<dbReference type="PROSITE" id="PS50878">
    <property type="entry name" value="RT_POL"/>
    <property type="match status" value="1"/>
</dbReference>
<dbReference type="GO" id="GO:0003964">
    <property type="term" value="F:RNA-directed DNA polymerase activity"/>
    <property type="evidence" value="ECO:0007669"/>
    <property type="project" value="UniProtKB-KW"/>
</dbReference>
<dbReference type="Pfam" id="PF00078">
    <property type="entry name" value="RVT_1"/>
    <property type="match status" value="1"/>
</dbReference>
<evidence type="ECO:0000259" key="1">
    <source>
        <dbReference type="PROSITE" id="PS50878"/>
    </source>
</evidence>
<evidence type="ECO:0000313" key="2">
    <source>
        <dbReference type="EMBL" id="CAJ1061390.1"/>
    </source>
</evidence>
<dbReference type="PANTHER" id="PTHR47027:SF27">
    <property type="entry name" value="REVERSE TRANSCRIPTASE DOMAIN-CONTAINING PROTEIN"/>
    <property type="match status" value="1"/>
</dbReference>
<dbReference type="InterPro" id="IPR043502">
    <property type="entry name" value="DNA/RNA_pol_sf"/>
</dbReference>
<reference evidence="2" key="1">
    <citation type="submission" date="2023-08" db="EMBL/GenBank/DDBJ databases">
        <authorList>
            <person name="Alioto T."/>
            <person name="Alioto T."/>
            <person name="Gomez Garrido J."/>
        </authorList>
    </citation>
    <scope>NUCLEOTIDE SEQUENCE</scope>
</reference>
<organism evidence="2 3">
    <name type="scientific">Xyrichtys novacula</name>
    <name type="common">Pearly razorfish</name>
    <name type="synonym">Hemipteronotus novacula</name>
    <dbReference type="NCBI Taxonomy" id="13765"/>
    <lineage>
        <taxon>Eukaryota</taxon>
        <taxon>Metazoa</taxon>
        <taxon>Chordata</taxon>
        <taxon>Craniata</taxon>
        <taxon>Vertebrata</taxon>
        <taxon>Euteleostomi</taxon>
        <taxon>Actinopterygii</taxon>
        <taxon>Neopterygii</taxon>
        <taxon>Teleostei</taxon>
        <taxon>Neoteleostei</taxon>
        <taxon>Acanthomorphata</taxon>
        <taxon>Eupercaria</taxon>
        <taxon>Labriformes</taxon>
        <taxon>Labridae</taxon>
        <taxon>Xyrichtys</taxon>
    </lineage>
</organism>
<feature type="domain" description="Reverse transcriptase" evidence="1">
    <location>
        <begin position="1"/>
        <end position="190"/>
    </location>
</feature>
<proteinExistence type="predicted"/>
<protein>
    <submittedName>
        <fullName evidence="2">LINE-1 reverse transcriptase-like</fullName>
    </submittedName>
</protein>
<accession>A0AAV1FK34</accession>
<dbReference type="PANTHER" id="PTHR47027">
    <property type="entry name" value="REVERSE TRANSCRIPTASE DOMAIN-CONTAINING PROTEIN"/>
    <property type="match status" value="1"/>
</dbReference>
<dbReference type="InterPro" id="IPR000477">
    <property type="entry name" value="RT_dom"/>
</dbReference>
<keyword evidence="2" id="KW-0808">Transferase</keyword>
<sequence>MMRLLKAYGIPPNLLRAIEAMYSNTKARIMTPDGEMEQFDITAGVLQGDTLAPFLFITVLDYALRKAMADGKEEELGFTITPRRSRRHPKEVLADLDFADDIALLSDAVEQAQELLLRVETECNKVGLGLNGPKTKYLAYNIDDHPPLVRHSPLVTRNGTVLEEKNDFKYLGSWLSALKSPWLIWFGLRVLAIVA</sequence>
<keyword evidence="2" id="KW-0695">RNA-directed DNA polymerase</keyword>
<dbReference type="AlphaFoldDB" id="A0AAV1FK34"/>
<name>A0AAV1FK34_XYRNO</name>
<gene>
    <name evidence="2" type="ORF">XNOV1_A014871</name>
</gene>
<dbReference type="Proteomes" id="UP001178508">
    <property type="component" value="Chromosome 8"/>
</dbReference>
<keyword evidence="2" id="KW-0548">Nucleotidyltransferase</keyword>
<evidence type="ECO:0000313" key="3">
    <source>
        <dbReference type="Proteomes" id="UP001178508"/>
    </source>
</evidence>
<keyword evidence="3" id="KW-1185">Reference proteome</keyword>
<dbReference type="EMBL" id="OY660871">
    <property type="protein sequence ID" value="CAJ1061390.1"/>
    <property type="molecule type" value="Genomic_DNA"/>
</dbReference>